<accession>A0A919KJP6</accession>
<dbReference type="EMBL" id="BNBO01000001">
    <property type="protein sequence ID" value="GHH58686.1"/>
    <property type="molecule type" value="Genomic_DNA"/>
</dbReference>
<evidence type="ECO:0000313" key="2">
    <source>
        <dbReference type="EMBL" id="GHH58686.1"/>
    </source>
</evidence>
<sequence>MSWKPLRVLTPRSILPALAVLLVLLAGAAAHANKPVPFGDRVAEPGGADASPVTAQSLDTAGLELKVGPGLEAYDPATGEHAWSYRREGATALYLAMAGEDAVVLWDDGLVTSVRPSDHEVRWHRAVPGLAEWLRGEGETGAAQRSETQRKQLAVERAAIALYTVPEASPWVAVVTPGLTMGFRDADGDLRYNDRPAGNCAYDPVRTVRTNYAVLVPRTCTGSGSNNHQAFGGITGYRLDSTNWQLATGPAVAMRALDGQRVQIEDGPVLGSRVFDTKAAAPESACGSRTEVFAAVRPQGTCAEPVANPGP</sequence>
<name>A0A919KJP6_9ACTN</name>
<dbReference type="RefSeq" id="WP_190208680.1">
    <property type="nucleotide sequence ID" value="NZ_BNBO01000001.1"/>
</dbReference>
<feature type="signal peptide" evidence="1">
    <location>
        <begin position="1"/>
        <end position="32"/>
    </location>
</feature>
<comment type="caution">
    <text evidence="2">The sequence shown here is derived from an EMBL/GenBank/DDBJ whole genome shotgun (WGS) entry which is preliminary data.</text>
</comment>
<evidence type="ECO:0000313" key="3">
    <source>
        <dbReference type="Proteomes" id="UP000617734"/>
    </source>
</evidence>
<dbReference type="GeneID" id="95350608"/>
<dbReference type="AlphaFoldDB" id="A0A919KJP6"/>
<gene>
    <name evidence="2" type="ORF">GCM10018781_00490</name>
</gene>
<dbReference type="InterPro" id="IPR011047">
    <property type="entry name" value="Quinoprotein_ADH-like_sf"/>
</dbReference>
<dbReference type="SUPFAM" id="SSF50998">
    <property type="entry name" value="Quinoprotein alcohol dehydrogenase-like"/>
    <property type="match status" value="1"/>
</dbReference>
<protein>
    <recommendedName>
        <fullName evidence="4">Secreted protein</fullName>
    </recommendedName>
</protein>
<evidence type="ECO:0008006" key="4">
    <source>
        <dbReference type="Google" id="ProtNLM"/>
    </source>
</evidence>
<keyword evidence="1" id="KW-0732">Signal</keyword>
<keyword evidence="3" id="KW-1185">Reference proteome</keyword>
<reference evidence="2" key="1">
    <citation type="journal article" date="2014" name="Int. J. Syst. Evol. Microbiol.">
        <title>Complete genome sequence of Corynebacterium casei LMG S-19264T (=DSM 44701T), isolated from a smear-ripened cheese.</title>
        <authorList>
            <consortium name="US DOE Joint Genome Institute (JGI-PGF)"/>
            <person name="Walter F."/>
            <person name="Albersmeier A."/>
            <person name="Kalinowski J."/>
            <person name="Ruckert C."/>
        </authorList>
    </citation>
    <scope>NUCLEOTIDE SEQUENCE</scope>
    <source>
        <strain evidence="2">JCM 4646</strain>
    </source>
</reference>
<reference evidence="2" key="2">
    <citation type="submission" date="2020-09" db="EMBL/GenBank/DDBJ databases">
        <authorList>
            <person name="Sun Q."/>
            <person name="Ohkuma M."/>
        </authorList>
    </citation>
    <scope>NUCLEOTIDE SEQUENCE</scope>
    <source>
        <strain evidence="2">JCM 4646</strain>
    </source>
</reference>
<organism evidence="2 3">
    <name type="scientific">Kitasatospora indigofera</name>
    <dbReference type="NCBI Taxonomy" id="67307"/>
    <lineage>
        <taxon>Bacteria</taxon>
        <taxon>Bacillati</taxon>
        <taxon>Actinomycetota</taxon>
        <taxon>Actinomycetes</taxon>
        <taxon>Kitasatosporales</taxon>
        <taxon>Streptomycetaceae</taxon>
        <taxon>Kitasatospora</taxon>
    </lineage>
</organism>
<dbReference type="Proteomes" id="UP000617734">
    <property type="component" value="Unassembled WGS sequence"/>
</dbReference>
<feature type="chain" id="PRO_5037985878" description="Secreted protein" evidence="1">
    <location>
        <begin position="33"/>
        <end position="311"/>
    </location>
</feature>
<proteinExistence type="predicted"/>
<evidence type="ECO:0000256" key="1">
    <source>
        <dbReference type="SAM" id="SignalP"/>
    </source>
</evidence>